<dbReference type="HOGENOM" id="CLU_082825_1_1_9"/>
<dbReference type="InterPro" id="IPR013320">
    <property type="entry name" value="ConA-like_dom_sf"/>
</dbReference>
<evidence type="ECO:0000313" key="2">
    <source>
        <dbReference type="Proteomes" id="UP000033163"/>
    </source>
</evidence>
<name>A0A0E4CZ52_9BACL</name>
<proteinExistence type="predicted"/>
<dbReference type="InterPro" id="IPR009784">
    <property type="entry name" value="DUF1349"/>
</dbReference>
<dbReference type="KEGG" id="pri:PRIO_5764"/>
<dbReference type="EMBL" id="LN831776">
    <property type="protein sequence ID" value="CQR58151.1"/>
    <property type="molecule type" value="Genomic_DNA"/>
</dbReference>
<reference evidence="2" key="1">
    <citation type="submission" date="2015-03" db="EMBL/GenBank/DDBJ databases">
        <authorList>
            <person name="Wibberg D."/>
        </authorList>
    </citation>
    <scope>NUCLEOTIDE SEQUENCE [LARGE SCALE GENOMIC DNA]</scope>
</reference>
<accession>A0A0E4CZ52</accession>
<dbReference type="PANTHER" id="PTHR35332:SF2">
    <property type="entry name" value="REGULATION OF ENOLASE PROTEIN 1"/>
    <property type="match status" value="1"/>
</dbReference>
<evidence type="ECO:0000313" key="1">
    <source>
        <dbReference type="EMBL" id="CQR58151.1"/>
    </source>
</evidence>
<dbReference type="Proteomes" id="UP000033163">
    <property type="component" value="Chromosome I"/>
</dbReference>
<dbReference type="Pfam" id="PF07081">
    <property type="entry name" value="DUF1349"/>
    <property type="match status" value="1"/>
</dbReference>
<protein>
    <recommendedName>
        <fullName evidence="3">DUF1349 domain-containing protein</fullName>
    </recommendedName>
</protein>
<dbReference type="STRING" id="483937.AMQ84_17995"/>
<dbReference type="SUPFAM" id="SSF49899">
    <property type="entry name" value="Concanavalin A-like lectins/glucanases"/>
    <property type="match status" value="1"/>
</dbReference>
<dbReference type="PANTHER" id="PTHR35332">
    <property type="entry name" value="REGULATION OF ENOLASE PROTEIN 1"/>
    <property type="match status" value="1"/>
</dbReference>
<gene>
    <name evidence="1" type="ORF">PRIO_5764</name>
</gene>
<organism evidence="1 2">
    <name type="scientific">Paenibacillus riograndensis SBR5</name>
    <dbReference type="NCBI Taxonomy" id="1073571"/>
    <lineage>
        <taxon>Bacteria</taxon>
        <taxon>Bacillati</taxon>
        <taxon>Bacillota</taxon>
        <taxon>Bacilli</taxon>
        <taxon>Bacillales</taxon>
        <taxon>Paenibacillaceae</taxon>
        <taxon>Paenibacillus</taxon>
        <taxon>Paenibacillus sonchi group</taxon>
    </lineage>
</organism>
<dbReference type="Gene3D" id="2.60.120.200">
    <property type="match status" value="1"/>
</dbReference>
<dbReference type="AlphaFoldDB" id="A0A0E4CZ52"/>
<dbReference type="PATRIC" id="fig|1073571.4.peg.6188"/>
<evidence type="ECO:0008006" key="3">
    <source>
        <dbReference type="Google" id="ProtNLM"/>
    </source>
</evidence>
<dbReference type="RefSeq" id="WP_020433384.1">
    <property type="nucleotide sequence ID" value="NZ_AGBD01001691.1"/>
</dbReference>
<sequence>MYIFWKEQEGSPIGQTDFENFNWLNPGSIRFENEAMILHAPEHSDFFCNNGAVSEEGATPSTLANAPFFFTEVSGDFVMRVKVQHDFKDIYDSASVMVMKDINVWAKLCFELTDFNTHAVVSVVTNPLSDDANGNNIDSNSVWLQITRVGQSFAFHYSLTGTQFYMARFFNLPVEETVKVGFVPQAPTGKGGDRIYSNFSLENKTVKNIRAGE</sequence>